<feature type="non-terminal residue" evidence="1">
    <location>
        <position position="175"/>
    </location>
</feature>
<reference evidence="1" key="1">
    <citation type="journal article" date="2015" name="Nature">
        <title>Complex archaea that bridge the gap between prokaryotes and eukaryotes.</title>
        <authorList>
            <person name="Spang A."/>
            <person name="Saw J.H."/>
            <person name="Jorgensen S.L."/>
            <person name="Zaremba-Niedzwiedzka K."/>
            <person name="Martijn J."/>
            <person name="Lind A.E."/>
            <person name="van Eijk R."/>
            <person name="Schleper C."/>
            <person name="Guy L."/>
            <person name="Ettema T.J."/>
        </authorList>
    </citation>
    <scope>NUCLEOTIDE SEQUENCE</scope>
</reference>
<accession>A0A0F9H057</accession>
<proteinExistence type="predicted"/>
<protein>
    <submittedName>
        <fullName evidence="1">Uncharacterized protein</fullName>
    </submittedName>
</protein>
<comment type="caution">
    <text evidence="1">The sequence shown here is derived from an EMBL/GenBank/DDBJ whole genome shotgun (WGS) entry which is preliminary data.</text>
</comment>
<dbReference type="AlphaFoldDB" id="A0A0F9H057"/>
<evidence type="ECO:0000313" key="1">
    <source>
        <dbReference type="EMBL" id="KKL96301.1"/>
    </source>
</evidence>
<gene>
    <name evidence="1" type="ORF">LCGC14_1845860</name>
</gene>
<name>A0A0F9H057_9ZZZZ</name>
<sequence>MSRVRVPIANTINKTVDIESKATIGAQIGVDLKLPDGTTPSLTELATALGVTEAQASQFVLWQRIREVPPNLAAIASISTAGHLTRKADATWVTRSIAVADAKLTVTNPAGNAGNPTLGFGSVALANLSNVSAAAVTNRFALIANGASYLGRLLLEADISDLQAYLTAEVNDLTA</sequence>
<organism evidence="1">
    <name type="scientific">marine sediment metagenome</name>
    <dbReference type="NCBI Taxonomy" id="412755"/>
    <lineage>
        <taxon>unclassified sequences</taxon>
        <taxon>metagenomes</taxon>
        <taxon>ecological metagenomes</taxon>
    </lineage>
</organism>
<dbReference type="EMBL" id="LAZR01018469">
    <property type="protein sequence ID" value="KKL96301.1"/>
    <property type="molecule type" value="Genomic_DNA"/>
</dbReference>